<dbReference type="EMBL" id="BKCJ011112419">
    <property type="protein sequence ID" value="GFC87838.1"/>
    <property type="molecule type" value="Genomic_DNA"/>
</dbReference>
<organism evidence="1">
    <name type="scientific">Tanacetum cinerariifolium</name>
    <name type="common">Dalmatian daisy</name>
    <name type="synonym">Chrysanthemum cinerariifolium</name>
    <dbReference type="NCBI Taxonomy" id="118510"/>
    <lineage>
        <taxon>Eukaryota</taxon>
        <taxon>Viridiplantae</taxon>
        <taxon>Streptophyta</taxon>
        <taxon>Embryophyta</taxon>
        <taxon>Tracheophyta</taxon>
        <taxon>Spermatophyta</taxon>
        <taxon>Magnoliopsida</taxon>
        <taxon>eudicotyledons</taxon>
        <taxon>Gunneridae</taxon>
        <taxon>Pentapetalae</taxon>
        <taxon>asterids</taxon>
        <taxon>campanulids</taxon>
        <taxon>Asterales</taxon>
        <taxon>Asteraceae</taxon>
        <taxon>Asteroideae</taxon>
        <taxon>Anthemideae</taxon>
        <taxon>Anthemidinae</taxon>
        <taxon>Tanacetum</taxon>
    </lineage>
</organism>
<name>A0A699RS65_TANCI</name>
<keyword evidence="1" id="KW-0808">Transferase</keyword>
<accession>A0A699RS65</accession>
<dbReference type="AlphaFoldDB" id="A0A699RS65"/>
<proteinExistence type="predicted"/>
<evidence type="ECO:0000313" key="1">
    <source>
        <dbReference type="EMBL" id="GFC87838.1"/>
    </source>
</evidence>
<dbReference type="GO" id="GO:0003964">
    <property type="term" value="F:RNA-directed DNA polymerase activity"/>
    <property type="evidence" value="ECO:0007669"/>
    <property type="project" value="UniProtKB-KW"/>
</dbReference>
<sequence>FAGVMKCNLAVFRGVKGAIKLQRWFEKIEIVFEISECAEGKKVKFAAAKLEGPALTWWKTKVQLWVWRL</sequence>
<keyword evidence="1" id="KW-0695">RNA-directed DNA polymerase</keyword>
<keyword evidence="1" id="KW-0548">Nucleotidyltransferase</keyword>
<reference evidence="1" key="1">
    <citation type="journal article" date="2019" name="Sci. Rep.">
        <title>Draft genome of Tanacetum cinerariifolium, the natural source of mosquito coil.</title>
        <authorList>
            <person name="Yamashiro T."/>
            <person name="Shiraishi A."/>
            <person name="Satake H."/>
            <person name="Nakayama K."/>
        </authorList>
    </citation>
    <scope>NUCLEOTIDE SEQUENCE</scope>
</reference>
<comment type="caution">
    <text evidence="1">The sequence shown here is derived from an EMBL/GenBank/DDBJ whole genome shotgun (WGS) entry which is preliminary data.</text>
</comment>
<protein>
    <submittedName>
        <fullName evidence="1">Putative reverse transcriptase domain-containing protein</fullName>
    </submittedName>
</protein>
<gene>
    <name evidence="1" type="ORF">Tci_859808</name>
</gene>
<feature type="non-terminal residue" evidence="1">
    <location>
        <position position="1"/>
    </location>
</feature>